<dbReference type="Gene3D" id="2.60.40.380">
    <property type="entry name" value="Purple acid phosphatase-like, N-terminal"/>
    <property type="match status" value="1"/>
</dbReference>
<feature type="signal peptide" evidence="1">
    <location>
        <begin position="1"/>
        <end position="19"/>
    </location>
</feature>
<dbReference type="InterPro" id="IPR018946">
    <property type="entry name" value="PhoD-like_MPP"/>
</dbReference>
<name>A0A6A6JK75_WESOR</name>
<dbReference type="GeneID" id="54556296"/>
<dbReference type="InterPro" id="IPR038607">
    <property type="entry name" value="PhoD-like_sf"/>
</dbReference>
<dbReference type="EMBL" id="ML986498">
    <property type="protein sequence ID" value="KAF2275289.1"/>
    <property type="molecule type" value="Genomic_DNA"/>
</dbReference>
<keyword evidence="1" id="KW-0732">Signal</keyword>
<keyword evidence="5" id="KW-1185">Reference proteome</keyword>
<dbReference type="InterPro" id="IPR052900">
    <property type="entry name" value="Phospholipid_Metab_Enz"/>
</dbReference>
<evidence type="ECO:0000313" key="5">
    <source>
        <dbReference type="Proteomes" id="UP000800097"/>
    </source>
</evidence>
<organism evidence="4 5">
    <name type="scientific">Westerdykella ornata</name>
    <dbReference type="NCBI Taxonomy" id="318751"/>
    <lineage>
        <taxon>Eukaryota</taxon>
        <taxon>Fungi</taxon>
        <taxon>Dikarya</taxon>
        <taxon>Ascomycota</taxon>
        <taxon>Pezizomycotina</taxon>
        <taxon>Dothideomycetes</taxon>
        <taxon>Pleosporomycetidae</taxon>
        <taxon>Pleosporales</taxon>
        <taxon>Sporormiaceae</taxon>
        <taxon>Westerdykella</taxon>
    </lineage>
</organism>
<dbReference type="InterPro" id="IPR032093">
    <property type="entry name" value="PhoD_N"/>
</dbReference>
<gene>
    <name evidence="4" type="ORF">EI97DRAFT_82702</name>
</gene>
<evidence type="ECO:0000313" key="4">
    <source>
        <dbReference type="EMBL" id="KAF2275289.1"/>
    </source>
</evidence>
<sequence length="624" mass="70294">MRSLITWSTSLTLASVVTASFETNLNYNSPSRRHPSLGVDVPKLKLSKRGLEPRAWDPAELKFTHNVASGDPYPDSVILWTRISPSLENDKSNVTVKGNVPLYNHDTERYIKASPNPVCVEYEVSKNEKFSSVVTKGTAYTTSDIDYTVKVEATGLAPFTTYYYRFTVCGSTNRSPVGRMKTSPGPDDNVSKIGFAVFSCSNYPNGYFNAYGNAARKDKIDYVLHLGDYIYETGKGTLGKDPRATNPKGTIYTLYDYRTRIAQYRTDPDLQLSHQRNAWIPVWDDHEVSNNGYRDGASALNNTEDSFVKVGGISVDQRKMNAVRAYFEWMPIRQVDMDDNLRIWRSFQMGKLLDLIMLDTRNYDRSITDLDWNKGYIQKIKDDAGRTLMGGRQENWFYNQLSKSHERGATWRLVGNQIVFSRINNTANANSPLNGDAWDGYTANRNRTLEHLYNNRIPNTAFLAGDSHANWVSDLVWLDEKEYNPATGDGGIGVEFAGTAVSSSGFGGTIASANKRSQDLVKANKELQWSEGYYRGYYELHVKKGEMRAEYYGCPTVATRNPFEISLANFTVKAGENHLTRNVANGTVESGALQTGNVKQTNVTLDTETNTWNITKFDQMFIKY</sequence>
<proteinExistence type="predicted"/>
<dbReference type="Pfam" id="PF16655">
    <property type="entry name" value="PhoD_N"/>
    <property type="match status" value="1"/>
</dbReference>
<reference evidence="4" key="1">
    <citation type="journal article" date="2020" name="Stud. Mycol.">
        <title>101 Dothideomycetes genomes: a test case for predicting lifestyles and emergence of pathogens.</title>
        <authorList>
            <person name="Haridas S."/>
            <person name="Albert R."/>
            <person name="Binder M."/>
            <person name="Bloem J."/>
            <person name="Labutti K."/>
            <person name="Salamov A."/>
            <person name="Andreopoulos B."/>
            <person name="Baker S."/>
            <person name="Barry K."/>
            <person name="Bills G."/>
            <person name="Bluhm B."/>
            <person name="Cannon C."/>
            <person name="Castanera R."/>
            <person name="Culley D."/>
            <person name="Daum C."/>
            <person name="Ezra D."/>
            <person name="Gonzalez J."/>
            <person name="Henrissat B."/>
            <person name="Kuo A."/>
            <person name="Liang C."/>
            <person name="Lipzen A."/>
            <person name="Lutzoni F."/>
            <person name="Magnuson J."/>
            <person name="Mondo S."/>
            <person name="Nolan M."/>
            <person name="Ohm R."/>
            <person name="Pangilinan J."/>
            <person name="Park H.-J."/>
            <person name="Ramirez L."/>
            <person name="Alfaro M."/>
            <person name="Sun H."/>
            <person name="Tritt A."/>
            <person name="Yoshinaga Y."/>
            <person name="Zwiers L.-H."/>
            <person name="Turgeon B."/>
            <person name="Goodwin S."/>
            <person name="Spatafora J."/>
            <person name="Crous P."/>
            <person name="Grigoriev I."/>
        </authorList>
    </citation>
    <scope>NUCLEOTIDE SEQUENCE</scope>
    <source>
        <strain evidence="4">CBS 379.55</strain>
    </source>
</reference>
<dbReference type="Gene3D" id="3.60.21.70">
    <property type="entry name" value="PhoD-like phosphatase"/>
    <property type="match status" value="1"/>
</dbReference>
<dbReference type="InterPro" id="IPR029052">
    <property type="entry name" value="Metallo-depent_PP-like"/>
</dbReference>
<evidence type="ECO:0000259" key="2">
    <source>
        <dbReference type="Pfam" id="PF09423"/>
    </source>
</evidence>
<feature type="domain" description="PhoD-like phosphatase metallophosphatase" evidence="2">
    <location>
        <begin position="195"/>
        <end position="551"/>
    </location>
</feature>
<evidence type="ECO:0008006" key="6">
    <source>
        <dbReference type="Google" id="ProtNLM"/>
    </source>
</evidence>
<dbReference type="PANTHER" id="PTHR43606:SF8">
    <property type="entry name" value="ALKALINE PHOSPHATASE"/>
    <property type="match status" value="1"/>
</dbReference>
<evidence type="ECO:0000259" key="3">
    <source>
        <dbReference type="Pfam" id="PF16655"/>
    </source>
</evidence>
<accession>A0A6A6JK75</accession>
<dbReference type="OrthoDB" id="9992270at2759"/>
<dbReference type="Proteomes" id="UP000800097">
    <property type="component" value="Unassembled WGS sequence"/>
</dbReference>
<dbReference type="RefSeq" id="XP_033652828.1">
    <property type="nucleotide sequence ID" value="XM_033803121.1"/>
</dbReference>
<dbReference type="Pfam" id="PF09423">
    <property type="entry name" value="PhoD"/>
    <property type="match status" value="1"/>
</dbReference>
<dbReference type="CDD" id="cd07389">
    <property type="entry name" value="MPP_PhoD"/>
    <property type="match status" value="1"/>
</dbReference>
<evidence type="ECO:0000256" key="1">
    <source>
        <dbReference type="SAM" id="SignalP"/>
    </source>
</evidence>
<feature type="chain" id="PRO_5025652075" description="Alkaline phosphatase" evidence="1">
    <location>
        <begin position="20"/>
        <end position="624"/>
    </location>
</feature>
<protein>
    <recommendedName>
        <fullName evidence="6">Alkaline phosphatase</fullName>
    </recommendedName>
</protein>
<dbReference type="PANTHER" id="PTHR43606">
    <property type="entry name" value="PHOSPHATASE, PUTATIVE (AFU_ORTHOLOGUE AFUA_6G08710)-RELATED"/>
    <property type="match status" value="1"/>
</dbReference>
<feature type="domain" description="Phospholipase D N-terminal" evidence="3">
    <location>
        <begin position="65"/>
        <end position="182"/>
    </location>
</feature>
<dbReference type="AlphaFoldDB" id="A0A6A6JK75"/>
<dbReference type="SUPFAM" id="SSF56300">
    <property type="entry name" value="Metallo-dependent phosphatases"/>
    <property type="match status" value="1"/>
</dbReference>